<keyword evidence="11" id="KW-1185">Reference proteome</keyword>
<keyword evidence="4" id="KW-0997">Cell inner membrane</keyword>
<feature type="transmembrane region" description="Helical" evidence="8">
    <location>
        <begin position="7"/>
        <end position="29"/>
    </location>
</feature>
<feature type="transmembrane region" description="Helical" evidence="8">
    <location>
        <begin position="426"/>
        <end position="453"/>
    </location>
</feature>
<feature type="transmembrane region" description="Helical" evidence="8">
    <location>
        <begin position="370"/>
        <end position="391"/>
    </location>
</feature>
<evidence type="ECO:0000256" key="3">
    <source>
        <dbReference type="ARBA" id="ARBA00022475"/>
    </source>
</evidence>
<dbReference type="GO" id="GO:0055085">
    <property type="term" value="P:transmembrane transport"/>
    <property type="evidence" value="ECO:0007669"/>
    <property type="project" value="InterPro"/>
</dbReference>
<dbReference type="SUPFAM" id="SSF161098">
    <property type="entry name" value="MetI-like"/>
    <property type="match status" value="2"/>
</dbReference>
<dbReference type="Proteomes" id="UP000019486">
    <property type="component" value="Unassembled WGS sequence"/>
</dbReference>
<sequence>MPRSSVTGVATLVSMAALLPLGFVVWITIQTGWQTAIAMVFRARVGELLVNTLLLEAWTVPLTIVLAMTLAWLTERTNLPGARVWAWLAVAPLAVPAFVHSYAWISVAPGLHGLPAGVLISVLAYFPFLYLPIAAQLRRLDPAAEDVAASLGLGPWSVFFRVVLPQTRFAICGGSLLVGLHLLAEYGLYVMIRFDTFTTAIMDQFQSAYSGPAANMLAGVLVLCCLGVLGLEARIRGDERYARVGSGSARMPDRRRLGRATVPCLLIPALTAVLSLGVPLFTLGRWLEFGGAAVWRMEAIGPALVQTLLLAVAGAVLATLAAAPMAWLSVRFPGRRQRALEVCHYHVGALPGVVVALALVAITVRVAMPLYQTVFTVLFAYALMFLPRALVGLRASIAQAPVELERAAMALGRTPFQSVRQVTMRLAAPGAAVGMALVALGITTELTATLMLAPNGTTTLATEFWSLTGEIDYAAAAPYALMMVVASLPLTFLLHAQSRRAAGR</sequence>
<feature type="transmembrane region" description="Helical" evidence="8">
    <location>
        <begin position="111"/>
        <end position="131"/>
    </location>
</feature>
<dbReference type="Pfam" id="PF00528">
    <property type="entry name" value="BPD_transp_1"/>
    <property type="match status" value="1"/>
</dbReference>
<evidence type="ECO:0000313" key="11">
    <source>
        <dbReference type="Proteomes" id="UP000019486"/>
    </source>
</evidence>
<dbReference type="STRING" id="1385369.N825_05625"/>
<dbReference type="GO" id="GO:0005886">
    <property type="term" value="C:plasma membrane"/>
    <property type="evidence" value="ECO:0007669"/>
    <property type="project" value="UniProtKB-SubCell"/>
</dbReference>
<evidence type="ECO:0000256" key="8">
    <source>
        <dbReference type="RuleBase" id="RU363032"/>
    </source>
</evidence>
<dbReference type="PANTHER" id="PTHR43357:SF3">
    <property type="entry name" value="FE(3+)-TRANSPORT SYSTEM PERMEASE PROTEIN FBPB 2"/>
    <property type="match status" value="1"/>
</dbReference>
<protein>
    <submittedName>
        <fullName evidence="10">Iron ABC transporter permease</fullName>
    </submittedName>
</protein>
<dbReference type="PROSITE" id="PS50928">
    <property type="entry name" value="ABC_TM1"/>
    <property type="match status" value="2"/>
</dbReference>
<proteinExistence type="inferred from homology"/>
<dbReference type="CDD" id="cd06261">
    <property type="entry name" value="TM_PBP2"/>
    <property type="match status" value="2"/>
</dbReference>
<evidence type="ECO:0000256" key="4">
    <source>
        <dbReference type="ARBA" id="ARBA00022519"/>
    </source>
</evidence>
<dbReference type="AlphaFoldDB" id="W9H466"/>
<evidence type="ECO:0000256" key="7">
    <source>
        <dbReference type="ARBA" id="ARBA00023136"/>
    </source>
</evidence>
<keyword evidence="6 8" id="KW-1133">Transmembrane helix</keyword>
<feature type="transmembrane region" description="Helical" evidence="8">
    <location>
        <begin position="303"/>
        <end position="330"/>
    </location>
</feature>
<organism evidence="10 11">
    <name type="scientific">Skermanella stibiiresistens SB22</name>
    <dbReference type="NCBI Taxonomy" id="1385369"/>
    <lineage>
        <taxon>Bacteria</taxon>
        <taxon>Pseudomonadati</taxon>
        <taxon>Pseudomonadota</taxon>
        <taxon>Alphaproteobacteria</taxon>
        <taxon>Rhodospirillales</taxon>
        <taxon>Azospirillaceae</taxon>
        <taxon>Skermanella</taxon>
    </lineage>
</organism>
<feature type="transmembrane region" description="Helical" evidence="8">
    <location>
        <begin position="169"/>
        <end position="192"/>
    </location>
</feature>
<evidence type="ECO:0000256" key="1">
    <source>
        <dbReference type="ARBA" id="ARBA00004429"/>
    </source>
</evidence>
<comment type="caution">
    <text evidence="10">The sequence shown here is derived from an EMBL/GenBank/DDBJ whole genome shotgun (WGS) entry which is preliminary data.</text>
</comment>
<evidence type="ECO:0000256" key="2">
    <source>
        <dbReference type="ARBA" id="ARBA00022448"/>
    </source>
</evidence>
<dbReference type="Gene3D" id="1.10.3720.10">
    <property type="entry name" value="MetI-like"/>
    <property type="match status" value="2"/>
</dbReference>
<accession>W9H466</accession>
<dbReference type="PANTHER" id="PTHR43357">
    <property type="entry name" value="INNER MEMBRANE ABC TRANSPORTER PERMEASE PROTEIN YDCV"/>
    <property type="match status" value="1"/>
</dbReference>
<feature type="domain" description="ABC transmembrane type-1" evidence="9">
    <location>
        <begin position="304"/>
        <end position="494"/>
    </location>
</feature>
<evidence type="ECO:0000256" key="5">
    <source>
        <dbReference type="ARBA" id="ARBA00022692"/>
    </source>
</evidence>
<feature type="transmembrane region" description="Helical" evidence="8">
    <location>
        <begin position="260"/>
        <end position="283"/>
    </location>
</feature>
<keyword evidence="2 8" id="KW-0813">Transport</keyword>
<name>W9H466_9PROT</name>
<evidence type="ECO:0000256" key="6">
    <source>
        <dbReference type="ARBA" id="ARBA00022989"/>
    </source>
</evidence>
<feature type="transmembrane region" description="Helical" evidence="8">
    <location>
        <begin position="342"/>
        <end position="364"/>
    </location>
</feature>
<evidence type="ECO:0000259" key="9">
    <source>
        <dbReference type="PROSITE" id="PS50928"/>
    </source>
</evidence>
<dbReference type="InterPro" id="IPR000515">
    <property type="entry name" value="MetI-like"/>
</dbReference>
<evidence type="ECO:0000313" key="10">
    <source>
        <dbReference type="EMBL" id="EWY39571.1"/>
    </source>
</evidence>
<reference evidence="10 11" key="1">
    <citation type="submission" date="2013-08" db="EMBL/GenBank/DDBJ databases">
        <title>The genome sequence of Skermanella stibiiresistens.</title>
        <authorList>
            <person name="Zhu W."/>
            <person name="Wang G."/>
        </authorList>
    </citation>
    <scope>NUCLEOTIDE SEQUENCE [LARGE SCALE GENOMIC DNA]</scope>
    <source>
        <strain evidence="10 11">SB22</strain>
    </source>
</reference>
<dbReference type="EMBL" id="AVFL01000011">
    <property type="protein sequence ID" value="EWY39571.1"/>
    <property type="molecule type" value="Genomic_DNA"/>
</dbReference>
<gene>
    <name evidence="10" type="ORF">N825_05625</name>
</gene>
<dbReference type="InterPro" id="IPR035906">
    <property type="entry name" value="MetI-like_sf"/>
</dbReference>
<feature type="transmembrane region" description="Helical" evidence="8">
    <location>
        <begin position="85"/>
        <end position="105"/>
    </location>
</feature>
<feature type="transmembrane region" description="Helical" evidence="8">
    <location>
        <begin position="212"/>
        <end position="231"/>
    </location>
</feature>
<keyword evidence="3" id="KW-1003">Cell membrane</keyword>
<keyword evidence="5 8" id="KW-0812">Transmembrane</keyword>
<feature type="domain" description="ABC transmembrane type-1" evidence="9">
    <location>
        <begin position="49"/>
        <end position="232"/>
    </location>
</feature>
<dbReference type="PATRIC" id="fig|1385369.3.peg.3333"/>
<keyword evidence="7 8" id="KW-0472">Membrane</keyword>
<comment type="subcellular location">
    <subcellularLocation>
        <location evidence="1">Cell inner membrane</location>
        <topology evidence="1">Multi-pass membrane protein</topology>
    </subcellularLocation>
    <subcellularLocation>
        <location evidence="8">Cell membrane</location>
        <topology evidence="8">Multi-pass membrane protein</topology>
    </subcellularLocation>
</comment>
<feature type="transmembrane region" description="Helical" evidence="8">
    <location>
        <begin position="49"/>
        <end position="73"/>
    </location>
</feature>
<dbReference type="RefSeq" id="WP_245613139.1">
    <property type="nucleotide sequence ID" value="NZ_AVFL01000011.1"/>
</dbReference>
<comment type="similarity">
    <text evidence="8">Belongs to the binding-protein-dependent transport system permease family.</text>
</comment>
<feature type="transmembrane region" description="Helical" evidence="8">
    <location>
        <begin position="473"/>
        <end position="494"/>
    </location>
</feature>